<dbReference type="RefSeq" id="WP_157050049.1">
    <property type="nucleotide sequence ID" value="NZ_AZDV01000006.1"/>
</dbReference>
<dbReference type="AlphaFoldDB" id="A0A0R1LJ51"/>
<keyword evidence="3" id="KW-1185">Reference proteome</keyword>
<keyword evidence="1" id="KW-0472">Membrane</keyword>
<name>A0A0R1LJ51_9LACO</name>
<gene>
    <name evidence="2" type="ORF">FD25_GL000047</name>
</gene>
<proteinExistence type="predicted"/>
<protein>
    <submittedName>
        <fullName evidence="2">Uncharacterized protein</fullName>
    </submittedName>
</protein>
<feature type="transmembrane region" description="Helical" evidence="1">
    <location>
        <begin position="34"/>
        <end position="52"/>
    </location>
</feature>
<accession>A0A0R1LJ51</accession>
<dbReference type="Proteomes" id="UP000051955">
    <property type="component" value="Unassembled WGS sequence"/>
</dbReference>
<evidence type="ECO:0000313" key="3">
    <source>
        <dbReference type="Proteomes" id="UP000051955"/>
    </source>
</evidence>
<sequence>MAKLAVTIKAVIILGLICIFGVLIYHLTTDFKSTALSCLGIALALWFGHHVWPRRHSD</sequence>
<feature type="transmembrane region" description="Helical" evidence="1">
    <location>
        <begin position="7"/>
        <end position="28"/>
    </location>
</feature>
<evidence type="ECO:0000313" key="2">
    <source>
        <dbReference type="EMBL" id="KRK95632.1"/>
    </source>
</evidence>
<dbReference type="PATRIC" id="fig|1423715.3.peg.50"/>
<reference evidence="2 3" key="1">
    <citation type="journal article" date="2015" name="Genome Announc.">
        <title>Expanding the biotechnology potential of lactobacilli through comparative genomics of 213 strains and associated genera.</title>
        <authorList>
            <person name="Sun Z."/>
            <person name="Harris H.M."/>
            <person name="McCann A."/>
            <person name="Guo C."/>
            <person name="Argimon S."/>
            <person name="Zhang W."/>
            <person name="Yang X."/>
            <person name="Jeffery I.B."/>
            <person name="Cooney J.C."/>
            <person name="Kagawa T.F."/>
            <person name="Liu W."/>
            <person name="Song Y."/>
            <person name="Salvetti E."/>
            <person name="Wrobel A."/>
            <person name="Rasinkangas P."/>
            <person name="Parkhill J."/>
            <person name="Rea M.C."/>
            <person name="O'Sullivan O."/>
            <person name="Ritari J."/>
            <person name="Douillard F.P."/>
            <person name="Paul Ross R."/>
            <person name="Yang R."/>
            <person name="Briner A.E."/>
            <person name="Felis G.E."/>
            <person name="de Vos W.M."/>
            <person name="Barrangou R."/>
            <person name="Klaenhammer T.R."/>
            <person name="Caufield P.W."/>
            <person name="Cui Y."/>
            <person name="Zhang H."/>
            <person name="O'Toole P.W."/>
        </authorList>
    </citation>
    <scope>NUCLEOTIDE SEQUENCE [LARGE SCALE GENOMIC DNA]</scope>
    <source>
        <strain evidence="2 3">DSM 19394</strain>
    </source>
</reference>
<keyword evidence="1" id="KW-0812">Transmembrane</keyword>
<dbReference type="EMBL" id="AZDV01000006">
    <property type="protein sequence ID" value="KRK95632.1"/>
    <property type="molecule type" value="Genomic_DNA"/>
</dbReference>
<keyword evidence="1" id="KW-1133">Transmembrane helix</keyword>
<organism evidence="2 3">
    <name type="scientific">Levilactobacillus acidifarinae DSM 19394 = JCM 15949</name>
    <dbReference type="NCBI Taxonomy" id="1423715"/>
    <lineage>
        <taxon>Bacteria</taxon>
        <taxon>Bacillati</taxon>
        <taxon>Bacillota</taxon>
        <taxon>Bacilli</taxon>
        <taxon>Lactobacillales</taxon>
        <taxon>Lactobacillaceae</taxon>
        <taxon>Levilactobacillus</taxon>
    </lineage>
</organism>
<comment type="caution">
    <text evidence="2">The sequence shown here is derived from an EMBL/GenBank/DDBJ whole genome shotgun (WGS) entry which is preliminary data.</text>
</comment>
<evidence type="ECO:0000256" key="1">
    <source>
        <dbReference type="SAM" id="Phobius"/>
    </source>
</evidence>